<gene>
    <name evidence="6" type="ORF">B0174_00020</name>
</gene>
<evidence type="ECO:0000259" key="5">
    <source>
        <dbReference type="PROSITE" id="PS50893"/>
    </source>
</evidence>
<dbReference type="Pfam" id="PF00005">
    <property type="entry name" value="ABC_tran"/>
    <property type="match status" value="1"/>
</dbReference>
<proteinExistence type="inferred from homology"/>
<dbReference type="GO" id="GO:0005524">
    <property type="term" value="F:ATP binding"/>
    <property type="evidence" value="ECO:0007669"/>
    <property type="project" value="UniProtKB-KW"/>
</dbReference>
<dbReference type="Gene3D" id="3.40.50.300">
    <property type="entry name" value="P-loop containing nucleotide triphosphate hydrolases"/>
    <property type="match status" value="1"/>
</dbReference>
<evidence type="ECO:0000256" key="1">
    <source>
        <dbReference type="ARBA" id="ARBA00005417"/>
    </source>
</evidence>
<comment type="similarity">
    <text evidence="1">Belongs to the ABC transporter superfamily.</text>
</comment>
<protein>
    <submittedName>
        <fullName evidence="6">Cobalt ABC transporter ATP-binding protein</fullName>
    </submittedName>
</protein>
<dbReference type="InterPro" id="IPR003593">
    <property type="entry name" value="AAA+_ATPase"/>
</dbReference>
<evidence type="ECO:0000313" key="6">
    <source>
        <dbReference type="EMBL" id="PUE66475.1"/>
    </source>
</evidence>
<evidence type="ECO:0000256" key="2">
    <source>
        <dbReference type="ARBA" id="ARBA00022448"/>
    </source>
</evidence>
<dbReference type="PROSITE" id="PS50893">
    <property type="entry name" value="ABC_TRANSPORTER_2"/>
    <property type="match status" value="1"/>
</dbReference>
<dbReference type="EMBL" id="MUXE01000001">
    <property type="protein sequence ID" value="PUE66475.1"/>
    <property type="molecule type" value="Genomic_DNA"/>
</dbReference>
<keyword evidence="3" id="KW-0547">Nucleotide-binding</keyword>
<dbReference type="AlphaFoldDB" id="A0A363D540"/>
<dbReference type="PANTHER" id="PTHR43553:SF24">
    <property type="entry name" value="ENERGY-COUPLING FACTOR TRANSPORTER ATP-BINDING PROTEIN ECFA1"/>
    <property type="match status" value="1"/>
</dbReference>
<accession>A0A363D540</accession>
<dbReference type="SMART" id="SM00382">
    <property type="entry name" value="AAA"/>
    <property type="match status" value="1"/>
</dbReference>
<organism evidence="6 7">
    <name type="scientific">Arcobacter caeni</name>
    <dbReference type="NCBI Taxonomy" id="1912877"/>
    <lineage>
        <taxon>Bacteria</taxon>
        <taxon>Pseudomonadati</taxon>
        <taxon>Campylobacterota</taxon>
        <taxon>Epsilonproteobacteria</taxon>
        <taxon>Campylobacterales</taxon>
        <taxon>Arcobacteraceae</taxon>
        <taxon>Arcobacter</taxon>
    </lineage>
</organism>
<evidence type="ECO:0000313" key="7">
    <source>
        <dbReference type="Proteomes" id="UP000251135"/>
    </source>
</evidence>
<keyword evidence="2" id="KW-0813">Transport</keyword>
<keyword evidence="7" id="KW-1185">Reference proteome</keyword>
<comment type="caution">
    <text evidence="6">The sequence shown here is derived from an EMBL/GenBank/DDBJ whole genome shotgun (WGS) entry which is preliminary data.</text>
</comment>
<dbReference type="InterPro" id="IPR015856">
    <property type="entry name" value="ABC_transpr_CbiO/EcfA_su"/>
</dbReference>
<dbReference type="GO" id="GO:0016887">
    <property type="term" value="F:ATP hydrolysis activity"/>
    <property type="evidence" value="ECO:0007669"/>
    <property type="project" value="InterPro"/>
</dbReference>
<feature type="domain" description="ABC transporter" evidence="5">
    <location>
        <begin position="5"/>
        <end position="215"/>
    </location>
</feature>
<sequence>MSCSINLRAVSYKNDDKEIFNDISLNLGHEEKIAIIGSNGSGKSTLLKIIAGLISPSSGYVEVFHNKINDLKDFSKYRSDIGYLPQDVTNHFLCPTVIEDVIFSLRAKGVSKNEALIQGEMILKELKITHLKDRVIFDLSGGEQKIVALAGLLILKPKILLLDEPTNALDEQSEKRIVEILNAIKKSMIIVSHHRSFIESLTSTVYRLDGGGLGK</sequence>
<dbReference type="CDD" id="cd03225">
    <property type="entry name" value="ABC_cobalt_CbiO_domain1"/>
    <property type="match status" value="1"/>
</dbReference>
<keyword evidence="4 6" id="KW-0067">ATP-binding</keyword>
<dbReference type="GO" id="GO:0042626">
    <property type="term" value="F:ATPase-coupled transmembrane transporter activity"/>
    <property type="evidence" value="ECO:0007669"/>
    <property type="project" value="TreeGrafter"/>
</dbReference>
<dbReference type="OrthoDB" id="9782163at2"/>
<reference evidence="6 7" key="1">
    <citation type="submission" date="2017-02" db="EMBL/GenBank/DDBJ databases">
        <title>Arcobacter caeni sp. nov, a new Arcobacter species isolated from reclaimed water.</title>
        <authorList>
            <person name="Figueras M.J."/>
            <person name="Perez-Cataluna A."/>
            <person name="Salas-Masso N."/>
        </authorList>
    </citation>
    <scope>NUCLEOTIDE SEQUENCE [LARGE SCALE GENOMIC DNA]</scope>
    <source>
        <strain evidence="6 7">RW17-10</strain>
    </source>
</reference>
<dbReference type="RefSeq" id="WP_108557587.1">
    <property type="nucleotide sequence ID" value="NZ_MUXE01000001.1"/>
</dbReference>
<dbReference type="InterPro" id="IPR027417">
    <property type="entry name" value="P-loop_NTPase"/>
</dbReference>
<dbReference type="GO" id="GO:0043190">
    <property type="term" value="C:ATP-binding cassette (ABC) transporter complex"/>
    <property type="evidence" value="ECO:0007669"/>
    <property type="project" value="TreeGrafter"/>
</dbReference>
<dbReference type="Proteomes" id="UP000251135">
    <property type="component" value="Unassembled WGS sequence"/>
</dbReference>
<dbReference type="InterPro" id="IPR003439">
    <property type="entry name" value="ABC_transporter-like_ATP-bd"/>
</dbReference>
<dbReference type="InterPro" id="IPR050095">
    <property type="entry name" value="ECF_ABC_transporter_ATP-bd"/>
</dbReference>
<name>A0A363D540_9BACT</name>
<evidence type="ECO:0000256" key="3">
    <source>
        <dbReference type="ARBA" id="ARBA00022741"/>
    </source>
</evidence>
<dbReference type="PANTHER" id="PTHR43553">
    <property type="entry name" value="HEAVY METAL TRANSPORTER"/>
    <property type="match status" value="1"/>
</dbReference>
<evidence type="ECO:0000256" key="4">
    <source>
        <dbReference type="ARBA" id="ARBA00022840"/>
    </source>
</evidence>
<dbReference type="SUPFAM" id="SSF52540">
    <property type="entry name" value="P-loop containing nucleoside triphosphate hydrolases"/>
    <property type="match status" value="1"/>
</dbReference>